<dbReference type="Gene3D" id="3.30.60.60">
    <property type="entry name" value="N-acetyl transferase-like"/>
    <property type="match status" value="1"/>
</dbReference>
<dbReference type="PANTHER" id="PTHR10615">
    <property type="entry name" value="HISTONE ACETYLTRANSFERASE"/>
    <property type="match status" value="1"/>
</dbReference>
<keyword evidence="10 12" id="KW-0539">Nucleus</keyword>
<dbReference type="AlphaFoldDB" id="A0A9W8B196"/>
<dbReference type="InterPro" id="IPR016181">
    <property type="entry name" value="Acyl_CoA_acyltransferase"/>
</dbReference>
<evidence type="ECO:0000313" key="15">
    <source>
        <dbReference type="EMBL" id="KAJ1978646.1"/>
    </source>
</evidence>
<evidence type="ECO:0000259" key="14">
    <source>
        <dbReference type="PROSITE" id="PS51726"/>
    </source>
</evidence>
<accession>A0A9W8B196</accession>
<keyword evidence="15" id="KW-0012">Acyltransferase</keyword>
<dbReference type="Pfam" id="PF17772">
    <property type="entry name" value="zf-MYST"/>
    <property type="match status" value="1"/>
</dbReference>
<evidence type="ECO:0000256" key="10">
    <source>
        <dbReference type="ARBA" id="ARBA00023242"/>
    </source>
</evidence>
<dbReference type="InterPro" id="IPR050603">
    <property type="entry name" value="MYST_HAT"/>
</dbReference>
<evidence type="ECO:0000313" key="16">
    <source>
        <dbReference type="Proteomes" id="UP001151582"/>
    </source>
</evidence>
<dbReference type="PROSITE" id="PS51726">
    <property type="entry name" value="MYST_HAT"/>
    <property type="match status" value="1"/>
</dbReference>
<dbReference type="GO" id="GO:0003682">
    <property type="term" value="F:chromatin binding"/>
    <property type="evidence" value="ECO:0007669"/>
    <property type="project" value="TreeGrafter"/>
</dbReference>
<comment type="subcellular location">
    <subcellularLocation>
        <location evidence="1 12">Nucleus</location>
    </subcellularLocation>
</comment>
<keyword evidence="9" id="KW-0007">Acetylation</keyword>
<dbReference type="SUPFAM" id="SSF55729">
    <property type="entry name" value="Acyl-CoA N-acyltransferases (Nat)"/>
    <property type="match status" value="1"/>
</dbReference>
<dbReference type="FunFam" id="3.30.60.60:FF:000001">
    <property type="entry name" value="Histone acetyltransferase"/>
    <property type="match status" value="1"/>
</dbReference>
<sequence>MGRTPAKPPKKQGASTPKAKASHTPSKRQGKQLTVSTASDADNASTPHRPTNAYIYWGGQLNKQQADTHKYTPTQHDRALFKKAVENARDCAPQPTTDVLAHNALDASAAAPVASGTSTPTRHTDQPLLPQIKQIVFGRYVVDTWYLAPYPEEYSCYSCIYMCEYCLKYMKSEYVAGRHRLKCTAKNPPGDEIYRDGPISIFEVDGRKNKVYCQNLCLLAKMFLDHKTLYYDVEPFLFYILTEVDDEGCHFVGYFSKEKHSANDYNLSCILILPTYQRKGYGNFLIEFSYLLSRKEGKLGSPEKPLSDLGLLSYRTYWKSTVYDQLHNAPASLAIADIANATGMTIDDVVTTLQDAGFLVKDEATQQYQLQVDTEAIRNHVHKVHAKGYPTAKADKLRWTPFIMKRAGTTLHSVSTSWDFNRMSQAERRPNNVSTTTAGTPSL</sequence>
<feature type="domain" description="MYST-type HAT" evidence="14">
    <location>
        <begin position="127"/>
        <end position="401"/>
    </location>
</feature>
<dbReference type="Proteomes" id="UP001151582">
    <property type="component" value="Unassembled WGS sequence"/>
</dbReference>
<feature type="active site" description="Proton donor/acceptor" evidence="11">
    <location>
        <position position="303"/>
    </location>
</feature>
<protein>
    <recommendedName>
        <fullName evidence="3 12">Histone acetyltransferase</fullName>
        <ecNumber evidence="3 12">2.3.1.48</ecNumber>
    </recommendedName>
</protein>
<dbReference type="Gene3D" id="3.40.630.30">
    <property type="match status" value="1"/>
</dbReference>
<keyword evidence="6" id="KW-0863">Zinc-finger</keyword>
<dbReference type="Pfam" id="PF01853">
    <property type="entry name" value="MOZ_SAS"/>
    <property type="match status" value="1"/>
</dbReference>
<dbReference type="GO" id="GO:0004402">
    <property type="term" value="F:histone acetyltransferase activity"/>
    <property type="evidence" value="ECO:0007669"/>
    <property type="project" value="InterPro"/>
</dbReference>
<evidence type="ECO:0000256" key="1">
    <source>
        <dbReference type="ARBA" id="ARBA00004123"/>
    </source>
</evidence>
<dbReference type="GO" id="GO:0003712">
    <property type="term" value="F:transcription coregulator activity"/>
    <property type="evidence" value="ECO:0007669"/>
    <property type="project" value="TreeGrafter"/>
</dbReference>
<evidence type="ECO:0000256" key="5">
    <source>
        <dbReference type="ARBA" id="ARBA00022723"/>
    </source>
</evidence>
<dbReference type="InterPro" id="IPR040706">
    <property type="entry name" value="Zf-MYST"/>
</dbReference>
<name>A0A9W8B196_9FUNG</name>
<evidence type="ECO:0000256" key="2">
    <source>
        <dbReference type="ARBA" id="ARBA00010107"/>
    </source>
</evidence>
<reference evidence="15" key="1">
    <citation type="submission" date="2022-07" db="EMBL/GenBank/DDBJ databases">
        <title>Phylogenomic reconstructions and comparative analyses of Kickxellomycotina fungi.</title>
        <authorList>
            <person name="Reynolds N.K."/>
            <person name="Stajich J.E."/>
            <person name="Barry K."/>
            <person name="Grigoriev I.V."/>
            <person name="Crous P."/>
            <person name="Smith M.E."/>
        </authorList>
    </citation>
    <scope>NUCLEOTIDE SEQUENCE</scope>
    <source>
        <strain evidence="15">RSA 567</strain>
    </source>
</reference>
<keyword evidence="5" id="KW-0479">Metal-binding</keyword>
<evidence type="ECO:0000256" key="7">
    <source>
        <dbReference type="ARBA" id="ARBA00022833"/>
    </source>
</evidence>
<comment type="catalytic activity">
    <reaction evidence="12">
        <text>L-lysyl-[protein] + acetyl-CoA = N(6)-acetyl-L-lysyl-[protein] + CoA + H(+)</text>
        <dbReference type="Rhea" id="RHEA:45948"/>
        <dbReference type="Rhea" id="RHEA-COMP:9752"/>
        <dbReference type="Rhea" id="RHEA-COMP:10731"/>
        <dbReference type="ChEBI" id="CHEBI:15378"/>
        <dbReference type="ChEBI" id="CHEBI:29969"/>
        <dbReference type="ChEBI" id="CHEBI:57287"/>
        <dbReference type="ChEBI" id="CHEBI:57288"/>
        <dbReference type="ChEBI" id="CHEBI:61930"/>
        <dbReference type="EC" id="2.3.1.48"/>
    </reaction>
</comment>
<comment type="caution">
    <text evidence="15">The sequence shown here is derived from an EMBL/GenBank/DDBJ whole genome shotgun (WGS) entry which is preliminary data.</text>
</comment>
<gene>
    <name evidence="15" type="primary">SAS3</name>
    <name evidence="15" type="ORF">H4R34_003126</name>
</gene>
<evidence type="ECO:0000256" key="6">
    <source>
        <dbReference type="ARBA" id="ARBA00022771"/>
    </source>
</evidence>
<dbReference type="GO" id="GO:0005634">
    <property type="term" value="C:nucleus"/>
    <property type="evidence" value="ECO:0007669"/>
    <property type="project" value="UniProtKB-SubCell"/>
</dbReference>
<dbReference type="FunFam" id="3.40.630.30:FF:000001">
    <property type="entry name" value="Histone acetyltransferase"/>
    <property type="match status" value="1"/>
</dbReference>
<dbReference type="PANTHER" id="PTHR10615:SF161">
    <property type="entry name" value="HISTONE ACETYLTRANSFERASE KAT7"/>
    <property type="match status" value="1"/>
</dbReference>
<keyword evidence="8" id="KW-0156">Chromatin regulator</keyword>
<feature type="region of interest" description="Disordered" evidence="13">
    <location>
        <begin position="1"/>
        <end position="52"/>
    </location>
</feature>
<feature type="compositionally biased region" description="Polar residues" evidence="13">
    <location>
        <begin position="31"/>
        <end position="49"/>
    </location>
</feature>
<keyword evidence="4 15" id="KW-0808">Transferase</keyword>
<comment type="similarity">
    <text evidence="2 12">Belongs to the MYST (SAS/MOZ) family.</text>
</comment>
<dbReference type="EMBL" id="JANBQB010000264">
    <property type="protein sequence ID" value="KAJ1978646.1"/>
    <property type="molecule type" value="Genomic_DNA"/>
</dbReference>
<dbReference type="GO" id="GO:1990467">
    <property type="term" value="C:NuA3a histone acetyltransferase complex"/>
    <property type="evidence" value="ECO:0007669"/>
    <property type="project" value="TreeGrafter"/>
</dbReference>
<evidence type="ECO:0000256" key="12">
    <source>
        <dbReference type="RuleBase" id="RU361211"/>
    </source>
</evidence>
<dbReference type="InterPro" id="IPR036388">
    <property type="entry name" value="WH-like_DNA-bd_sf"/>
</dbReference>
<dbReference type="GO" id="GO:0008270">
    <property type="term" value="F:zinc ion binding"/>
    <property type="evidence" value="ECO:0007669"/>
    <property type="project" value="UniProtKB-KW"/>
</dbReference>
<evidence type="ECO:0000256" key="8">
    <source>
        <dbReference type="ARBA" id="ARBA00022853"/>
    </source>
</evidence>
<organism evidence="15 16">
    <name type="scientific">Dimargaris verticillata</name>
    <dbReference type="NCBI Taxonomy" id="2761393"/>
    <lineage>
        <taxon>Eukaryota</taxon>
        <taxon>Fungi</taxon>
        <taxon>Fungi incertae sedis</taxon>
        <taxon>Zoopagomycota</taxon>
        <taxon>Kickxellomycotina</taxon>
        <taxon>Dimargaritomycetes</taxon>
        <taxon>Dimargaritales</taxon>
        <taxon>Dimargaritaceae</taxon>
        <taxon>Dimargaris</taxon>
    </lineage>
</organism>
<dbReference type="EC" id="2.3.1.48" evidence="3 12"/>
<evidence type="ECO:0000256" key="4">
    <source>
        <dbReference type="ARBA" id="ARBA00022679"/>
    </source>
</evidence>
<dbReference type="InterPro" id="IPR002717">
    <property type="entry name" value="HAT_MYST-type"/>
</dbReference>
<dbReference type="Gene3D" id="1.10.10.10">
    <property type="entry name" value="Winged helix-like DNA-binding domain superfamily/Winged helix DNA-binding domain"/>
    <property type="match status" value="1"/>
</dbReference>
<dbReference type="OrthoDB" id="787137at2759"/>
<evidence type="ECO:0000256" key="11">
    <source>
        <dbReference type="PIRSR" id="PIRSR602717-51"/>
    </source>
</evidence>
<dbReference type="GO" id="GO:0031507">
    <property type="term" value="P:heterochromatin formation"/>
    <property type="evidence" value="ECO:0007669"/>
    <property type="project" value="UniProtKB-ARBA"/>
</dbReference>
<keyword evidence="16" id="KW-1185">Reference proteome</keyword>
<evidence type="ECO:0000256" key="3">
    <source>
        <dbReference type="ARBA" id="ARBA00013184"/>
    </source>
</evidence>
<dbReference type="GO" id="GO:0006357">
    <property type="term" value="P:regulation of transcription by RNA polymerase II"/>
    <property type="evidence" value="ECO:0007669"/>
    <property type="project" value="TreeGrafter"/>
</dbReference>
<evidence type="ECO:0000256" key="13">
    <source>
        <dbReference type="SAM" id="MobiDB-lite"/>
    </source>
</evidence>
<keyword evidence="7" id="KW-0862">Zinc</keyword>
<proteinExistence type="inferred from homology"/>
<evidence type="ECO:0000256" key="9">
    <source>
        <dbReference type="ARBA" id="ARBA00022990"/>
    </source>
</evidence>